<keyword evidence="5 8" id="KW-1133">Transmembrane helix</keyword>
<sequence length="448" mass="47305">MKMSILIMLLGVLLLFFLIIKFKLNTFVSLLLVSIVVGLLLGIPWTKVPTVVEQGIGDQVGHLAIIFGLGAMLGQLISDSGAGFQIANTFTARFGRKYIELAVVLTSFIIGLAMFFEVGLVILLPIIYAIALELDVAFLYLALPMAVALNVAHAFLPPHPSPVAVAGILHAPLGQVLMVGILCAVPVVLIAGPLYNHFLMKVYPRVYRKNVQSAVLGDIHQPHSDKDLPGFGISIITATLPLVLIIIATVIKYLLPAHQLFSSIIQFIGNPDLAMIISLVFAVLVLGVHRGTAMKKIGQSMENAIKQIAMMLLIIGGAGAFKQVLVTGGVADDISALFLHSSISPLVAAWLIPALLHFCLGSTMVAALTGAGLVAPLAAGTTVDPVLMVLAVGAGSTFGDHVNGAGFWMVKEYFGLGLKEALATWSVLTCVTSMIGLGVVLLASLFVH</sequence>
<feature type="transmembrane region" description="Helical" evidence="8">
    <location>
        <begin position="422"/>
        <end position="447"/>
    </location>
</feature>
<dbReference type="EMBL" id="AZGO01000060">
    <property type="protein sequence ID" value="KRM35654.1"/>
    <property type="molecule type" value="Genomic_DNA"/>
</dbReference>
<evidence type="ECO:0000256" key="1">
    <source>
        <dbReference type="ARBA" id="ARBA00004651"/>
    </source>
</evidence>
<keyword evidence="3" id="KW-1003">Cell membrane</keyword>
<keyword evidence="4 8" id="KW-0812">Transmembrane</keyword>
<feature type="transmembrane region" description="Helical" evidence="8">
    <location>
        <begin position="5"/>
        <end position="22"/>
    </location>
</feature>
<dbReference type="GO" id="GO:0005886">
    <property type="term" value="C:plasma membrane"/>
    <property type="evidence" value="ECO:0007669"/>
    <property type="project" value="UniProtKB-SubCell"/>
</dbReference>
<dbReference type="Proteomes" id="UP000051085">
    <property type="component" value="Unassembled WGS sequence"/>
</dbReference>
<dbReference type="Pfam" id="PF02447">
    <property type="entry name" value="GntP_permease"/>
    <property type="match status" value="1"/>
</dbReference>
<organism evidence="9 10">
    <name type="scientific">Limosilactobacillus pontis DSM 8475</name>
    <dbReference type="NCBI Taxonomy" id="1423794"/>
    <lineage>
        <taxon>Bacteria</taxon>
        <taxon>Bacillati</taxon>
        <taxon>Bacillota</taxon>
        <taxon>Bacilli</taxon>
        <taxon>Lactobacillales</taxon>
        <taxon>Lactobacillaceae</taxon>
        <taxon>Limosilactobacillus</taxon>
    </lineage>
</organism>
<evidence type="ECO:0000256" key="3">
    <source>
        <dbReference type="ARBA" id="ARBA00022475"/>
    </source>
</evidence>
<protein>
    <submittedName>
        <fullName evidence="9">Gluconate transporter</fullName>
    </submittedName>
</protein>
<evidence type="ECO:0000256" key="5">
    <source>
        <dbReference type="ARBA" id="ARBA00022989"/>
    </source>
</evidence>
<feature type="transmembrane region" description="Helical" evidence="8">
    <location>
        <begin position="176"/>
        <end position="199"/>
    </location>
</feature>
<evidence type="ECO:0000313" key="10">
    <source>
        <dbReference type="Proteomes" id="UP000051085"/>
    </source>
</evidence>
<feature type="transmembrane region" description="Helical" evidence="8">
    <location>
        <begin position="60"/>
        <end position="78"/>
    </location>
</feature>
<proteinExistence type="inferred from homology"/>
<comment type="subcellular location">
    <subcellularLocation>
        <location evidence="1">Cell membrane</location>
        <topology evidence="1">Multi-pass membrane protein</topology>
    </subcellularLocation>
</comment>
<evidence type="ECO:0000256" key="7">
    <source>
        <dbReference type="ARBA" id="ARBA00049663"/>
    </source>
</evidence>
<feature type="transmembrane region" description="Helical" evidence="8">
    <location>
        <begin position="350"/>
        <end position="374"/>
    </location>
</feature>
<comment type="similarity">
    <text evidence="7">Belongs to the GntP permease family.</text>
</comment>
<evidence type="ECO:0000313" key="9">
    <source>
        <dbReference type="EMBL" id="KRM35654.1"/>
    </source>
</evidence>
<dbReference type="InterPro" id="IPR003474">
    <property type="entry name" value="Glcn_transporter"/>
</dbReference>
<evidence type="ECO:0000256" key="2">
    <source>
        <dbReference type="ARBA" id="ARBA00022448"/>
    </source>
</evidence>
<gene>
    <name evidence="9" type="ORF">FD34_GL000539</name>
</gene>
<keyword evidence="2" id="KW-0813">Transport</keyword>
<feature type="transmembrane region" description="Helical" evidence="8">
    <location>
        <begin position="231"/>
        <end position="255"/>
    </location>
</feature>
<feature type="transmembrane region" description="Helical" evidence="8">
    <location>
        <begin position="98"/>
        <end position="131"/>
    </location>
</feature>
<keyword evidence="6 8" id="KW-0472">Membrane</keyword>
<evidence type="ECO:0000256" key="4">
    <source>
        <dbReference type="ARBA" id="ARBA00022692"/>
    </source>
</evidence>
<dbReference type="NCBIfam" id="TIGR00791">
    <property type="entry name" value="gntP"/>
    <property type="match status" value="1"/>
</dbReference>
<accession>A0A922PU40</accession>
<dbReference type="PANTHER" id="PTHR30354:SF22">
    <property type="entry name" value="HIGH-AFFINITY GLUCONATE TRANSPORTER"/>
    <property type="match status" value="1"/>
</dbReference>
<feature type="transmembrane region" description="Helical" evidence="8">
    <location>
        <begin position="28"/>
        <end position="48"/>
    </location>
</feature>
<dbReference type="AlphaFoldDB" id="A0A922PU40"/>
<name>A0A922PU40_9LACO</name>
<evidence type="ECO:0000256" key="8">
    <source>
        <dbReference type="SAM" id="Phobius"/>
    </source>
</evidence>
<comment type="caution">
    <text evidence="9">The sequence shown here is derived from an EMBL/GenBank/DDBJ whole genome shotgun (WGS) entry which is preliminary data.</text>
</comment>
<dbReference type="PIRSF" id="PIRSF002746">
    <property type="entry name" value="Gluconate_transporter"/>
    <property type="match status" value="1"/>
</dbReference>
<dbReference type="GO" id="GO:0015128">
    <property type="term" value="F:gluconate transmembrane transporter activity"/>
    <property type="evidence" value="ECO:0007669"/>
    <property type="project" value="InterPro"/>
</dbReference>
<feature type="transmembrane region" description="Helical" evidence="8">
    <location>
        <begin position="308"/>
        <end position="330"/>
    </location>
</feature>
<feature type="transmembrane region" description="Helical" evidence="8">
    <location>
        <begin position="267"/>
        <end position="288"/>
    </location>
</feature>
<dbReference type="PANTHER" id="PTHR30354">
    <property type="entry name" value="GNT FAMILY GLUCONATE TRANSPORTER"/>
    <property type="match status" value="1"/>
</dbReference>
<reference evidence="9 10" key="1">
    <citation type="journal article" date="2015" name="Genome Announc.">
        <title>Expanding the biotechnology potential of lactobacilli through comparative genomics of 213 strains and associated genera.</title>
        <authorList>
            <person name="Sun Z."/>
            <person name="Harris H.M."/>
            <person name="McCann A."/>
            <person name="Guo C."/>
            <person name="Argimon S."/>
            <person name="Zhang W."/>
            <person name="Yang X."/>
            <person name="Jeffery I.B."/>
            <person name="Cooney J.C."/>
            <person name="Kagawa T.F."/>
            <person name="Liu W."/>
            <person name="Song Y."/>
            <person name="Salvetti E."/>
            <person name="Wrobel A."/>
            <person name="Rasinkangas P."/>
            <person name="Parkhill J."/>
            <person name="Rea M.C."/>
            <person name="O'Sullivan O."/>
            <person name="Ritari J."/>
            <person name="Douillard F.P."/>
            <person name="Paul Ross R."/>
            <person name="Yang R."/>
            <person name="Briner A.E."/>
            <person name="Felis G.E."/>
            <person name="de Vos W.M."/>
            <person name="Barrangou R."/>
            <person name="Klaenhammer T.R."/>
            <person name="Caufield P.W."/>
            <person name="Cui Y."/>
            <person name="Zhang H."/>
            <person name="O'Toole P.W."/>
        </authorList>
    </citation>
    <scope>NUCLEOTIDE SEQUENCE [LARGE SCALE GENOMIC DNA]</scope>
    <source>
        <strain evidence="9 10">DSM 8475</strain>
    </source>
</reference>
<feature type="transmembrane region" description="Helical" evidence="8">
    <location>
        <begin position="138"/>
        <end position="156"/>
    </location>
</feature>
<evidence type="ECO:0000256" key="6">
    <source>
        <dbReference type="ARBA" id="ARBA00023136"/>
    </source>
</evidence>